<dbReference type="Gene3D" id="3.30.70.20">
    <property type="match status" value="1"/>
</dbReference>
<dbReference type="GO" id="GO:0051536">
    <property type="term" value="F:iron-sulfur cluster binding"/>
    <property type="evidence" value="ECO:0007669"/>
    <property type="project" value="UniProtKB-KW"/>
</dbReference>
<keyword evidence="8" id="KW-1185">Reference proteome</keyword>
<feature type="domain" description="4Fe-4S ferredoxin-type" evidence="6">
    <location>
        <begin position="18"/>
        <end position="47"/>
    </location>
</feature>
<keyword evidence="1" id="KW-0479">Metal-binding</keyword>
<keyword evidence="4" id="KW-0535">Nitrogen fixation</keyword>
<evidence type="ECO:0000259" key="6">
    <source>
        <dbReference type="PROSITE" id="PS51379"/>
    </source>
</evidence>
<dbReference type="HOGENOM" id="CLU_155272_0_0_0"/>
<dbReference type="PROSITE" id="PS51379">
    <property type="entry name" value="4FE4S_FER_2"/>
    <property type="match status" value="2"/>
</dbReference>
<dbReference type="InterPro" id="IPR017896">
    <property type="entry name" value="4Fe4S_Fe-S-bd"/>
</dbReference>
<gene>
    <name evidence="7" type="ordered locus">Dacet_1040</name>
</gene>
<name>D4H6V0_DENA2</name>
<dbReference type="PaxDb" id="522772-Dacet_1040"/>
<protein>
    <recommendedName>
        <fullName evidence="5">Ferredoxin III</fullName>
    </recommendedName>
</protein>
<dbReference type="KEGG" id="dap:Dacet_1040"/>
<keyword evidence="3" id="KW-0411">Iron-sulfur</keyword>
<dbReference type="NCBIfam" id="TIGR02936">
    <property type="entry name" value="fdxN_nitrog"/>
    <property type="match status" value="1"/>
</dbReference>
<reference evidence="7 8" key="1">
    <citation type="journal article" date="2010" name="Stand. Genomic Sci.">
        <title>Complete genome sequence of Denitrovibrio acetiphilus type strain (N2460).</title>
        <authorList>
            <person name="Kiss H."/>
            <person name="Lang E."/>
            <person name="Lapidus A."/>
            <person name="Copeland A."/>
            <person name="Nolan M."/>
            <person name="Glavina Del Rio T."/>
            <person name="Chen F."/>
            <person name="Lucas S."/>
            <person name="Tice H."/>
            <person name="Cheng J.F."/>
            <person name="Han C."/>
            <person name="Goodwin L."/>
            <person name="Pitluck S."/>
            <person name="Liolios K."/>
            <person name="Pati A."/>
            <person name="Ivanova N."/>
            <person name="Mavromatis K."/>
            <person name="Chen A."/>
            <person name="Palaniappan K."/>
            <person name="Land M."/>
            <person name="Hauser L."/>
            <person name="Chang Y.J."/>
            <person name="Jeffries C.D."/>
            <person name="Detter J.C."/>
            <person name="Brettin T."/>
            <person name="Spring S."/>
            <person name="Rohde M."/>
            <person name="Goker M."/>
            <person name="Woyke T."/>
            <person name="Bristow J."/>
            <person name="Eisen J.A."/>
            <person name="Markowitz V."/>
            <person name="Hugenholtz P."/>
            <person name="Kyrpides N.C."/>
            <person name="Klenk H.P."/>
        </authorList>
    </citation>
    <scope>NUCLEOTIDE SEQUENCE [LARGE SCALE GENOMIC DNA]</scope>
    <source>
        <strain evidence="8">DSM 12809 / NBRC 114555 / N2460</strain>
    </source>
</reference>
<proteinExistence type="predicted"/>
<organism evidence="7 8">
    <name type="scientific">Denitrovibrio acetiphilus (strain DSM 12809 / NBRC 114555 / N2460)</name>
    <dbReference type="NCBI Taxonomy" id="522772"/>
    <lineage>
        <taxon>Bacteria</taxon>
        <taxon>Pseudomonadati</taxon>
        <taxon>Deferribacterota</taxon>
        <taxon>Deferribacteres</taxon>
        <taxon>Deferribacterales</taxon>
        <taxon>Geovibrionaceae</taxon>
        <taxon>Denitrovibrio</taxon>
    </lineage>
</organism>
<keyword evidence="2" id="KW-0408">Iron</keyword>
<dbReference type="SUPFAM" id="SSF54862">
    <property type="entry name" value="4Fe-4S ferredoxins"/>
    <property type="match status" value="1"/>
</dbReference>
<dbReference type="InterPro" id="IPR014283">
    <property type="entry name" value="FdIII_4_nif"/>
</dbReference>
<evidence type="ECO:0000256" key="5">
    <source>
        <dbReference type="ARBA" id="ARBA00030616"/>
    </source>
</evidence>
<dbReference type="OrthoDB" id="9807879at2"/>
<evidence type="ECO:0000313" key="7">
    <source>
        <dbReference type="EMBL" id="ADD67816.1"/>
    </source>
</evidence>
<dbReference type="AlphaFoldDB" id="D4H6V0"/>
<feature type="domain" description="4Fe-4S ferredoxin-type" evidence="6">
    <location>
        <begin position="55"/>
        <end position="85"/>
    </location>
</feature>
<sequence>MAFVTGIKKNGSSWTPQFVSSIDKEVCIGCARCFKSCAYGCLGPYEIEEEDDARMIMQVTNDGNCIGCRACSKACPKGCLTHEPLEA</sequence>
<dbReference type="Proteomes" id="UP000002012">
    <property type="component" value="Chromosome"/>
</dbReference>
<dbReference type="eggNOG" id="COG1143">
    <property type="taxonomic scope" value="Bacteria"/>
</dbReference>
<evidence type="ECO:0000256" key="4">
    <source>
        <dbReference type="ARBA" id="ARBA00023231"/>
    </source>
</evidence>
<dbReference type="Pfam" id="PF14697">
    <property type="entry name" value="Fer4_21"/>
    <property type="match status" value="1"/>
</dbReference>
<evidence type="ECO:0000256" key="3">
    <source>
        <dbReference type="ARBA" id="ARBA00023014"/>
    </source>
</evidence>
<evidence type="ECO:0000313" key="8">
    <source>
        <dbReference type="Proteomes" id="UP000002012"/>
    </source>
</evidence>
<dbReference type="PROSITE" id="PS00198">
    <property type="entry name" value="4FE4S_FER_1"/>
    <property type="match status" value="1"/>
</dbReference>
<dbReference type="InParanoid" id="D4H6V0"/>
<accession>D4H6V0</accession>
<dbReference type="RefSeq" id="WP_013010347.1">
    <property type="nucleotide sequence ID" value="NC_013943.1"/>
</dbReference>
<evidence type="ECO:0000256" key="1">
    <source>
        <dbReference type="ARBA" id="ARBA00022723"/>
    </source>
</evidence>
<dbReference type="InterPro" id="IPR017900">
    <property type="entry name" value="4Fe4S_Fe_S_CS"/>
</dbReference>
<evidence type="ECO:0000256" key="2">
    <source>
        <dbReference type="ARBA" id="ARBA00023004"/>
    </source>
</evidence>
<dbReference type="GO" id="GO:0046872">
    <property type="term" value="F:metal ion binding"/>
    <property type="evidence" value="ECO:0007669"/>
    <property type="project" value="UniProtKB-KW"/>
</dbReference>
<dbReference type="STRING" id="522772.Dacet_1040"/>
<dbReference type="EMBL" id="CP001968">
    <property type="protein sequence ID" value="ADD67816.1"/>
    <property type="molecule type" value="Genomic_DNA"/>
</dbReference>